<gene>
    <name evidence="2" type="ORF">QYE76_046421</name>
</gene>
<name>A0AAD8TPH4_LOLMU</name>
<organism evidence="2 3">
    <name type="scientific">Lolium multiflorum</name>
    <name type="common">Italian ryegrass</name>
    <name type="synonym">Lolium perenne subsp. multiflorum</name>
    <dbReference type="NCBI Taxonomy" id="4521"/>
    <lineage>
        <taxon>Eukaryota</taxon>
        <taxon>Viridiplantae</taxon>
        <taxon>Streptophyta</taxon>
        <taxon>Embryophyta</taxon>
        <taxon>Tracheophyta</taxon>
        <taxon>Spermatophyta</taxon>
        <taxon>Magnoliopsida</taxon>
        <taxon>Liliopsida</taxon>
        <taxon>Poales</taxon>
        <taxon>Poaceae</taxon>
        <taxon>BOP clade</taxon>
        <taxon>Pooideae</taxon>
        <taxon>Poodae</taxon>
        <taxon>Poeae</taxon>
        <taxon>Poeae Chloroplast Group 2 (Poeae type)</taxon>
        <taxon>Loliodinae</taxon>
        <taxon>Loliinae</taxon>
        <taxon>Lolium</taxon>
    </lineage>
</organism>
<reference evidence="2" key="1">
    <citation type="submission" date="2023-07" db="EMBL/GenBank/DDBJ databases">
        <title>A chromosome-level genome assembly of Lolium multiflorum.</title>
        <authorList>
            <person name="Chen Y."/>
            <person name="Copetti D."/>
            <person name="Kolliker R."/>
            <person name="Studer B."/>
        </authorList>
    </citation>
    <scope>NUCLEOTIDE SEQUENCE</scope>
    <source>
        <strain evidence="2">02402/16</strain>
        <tissue evidence="2">Leaf</tissue>
    </source>
</reference>
<keyword evidence="3" id="KW-1185">Reference proteome</keyword>
<evidence type="ECO:0000256" key="1">
    <source>
        <dbReference type="SAM" id="MobiDB-lite"/>
    </source>
</evidence>
<protein>
    <submittedName>
        <fullName evidence="2">Uncharacterized protein</fullName>
    </submittedName>
</protein>
<sequence length="184" mass="20664">MAARQGGPRRPWCGPLVAPDSPFRLLKASVAKPRCEKPRYGKPSETPPPDPISGDGDLLRTCRRGDSSPGGLYTAMVASGSNGKQGSEIAMLLSQVTCNTPLTKVTKHKQITPSALFELLRVFFMRVVYSGNLLMEEKKIQQNIQMSTNFLVFLLKNWQNVRCLYIKRTMGKPLQFHNFEYFVK</sequence>
<proteinExistence type="predicted"/>
<evidence type="ECO:0000313" key="2">
    <source>
        <dbReference type="EMBL" id="KAK1685573.1"/>
    </source>
</evidence>
<dbReference type="Proteomes" id="UP001231189">
    <property type="component" value="Unassembled WGS sequence"/>
</dbReference>
<feature type="region of interest" description="Disordered" evidence="1">
    <location>
        <begin position="34"/>
        <end position="56"/>
    </location>
</feature>
<dbReference type="InterPro" id="IPR023674">
    <property type="entry name" value="Ribosomal_uL1-like"/>
</dbReference>
<dbReference type="AlphaFoldDB" id="A0AAD8TPH4"/>
<accession>A0AAD8TPH4</accession>
<evidence type="ECO:0000313" key="3">
    <source>
        <dbReference type="Proteomes" id="UP001231189"/>
    </source>
</evidence>
<dbReference type="EMBL" id="JAUUTY010000002">
    <property type="protein sequence ID" value="KAK1685573.1"/>
    <property type="molecule type" value="Genomic_DNA"/>
</dbReference>
<dbReference type="Gene3D" id="3.30.190.20">
    <property type="match status" value="1"/>
</dbReference>
<dbReference type="SUPFAM" id="SSF56808">
    <property type="entry name" value="Ribosomal protein L1"/>
    <property type="match status" value="1"/>
</dbReference>
<comment type="caution">
    <text evidence="2">The sequence shown here is derived from an EMBL/GenBank/DDBJ whole genome shotgun (WGS) entry which is preliminary data.</text>
</comment>